<accession>A0ACC2C7L0</accession>
<organism evidence="1 2">
    <name type="scientific">Diphasiastrum complanatum</name>
    <name type="common">Issler's clubmoss</name>
    <name type="synonym">Lycopodium complanatum</name>
    <dbReference type="NCBI Taxonomy" id="34168"/>
    <lineage>
        <taxon>Eukaryota</taxon>
        <taxon>Viridiplantae</taxon>
        <taxon>Streptophyta</taxon>
        <taxon>Embryophyta</taxon>
        <taxon>Tracheophyta</taxon>
        <taxon>Lycopodiopsida</taxon>
        <taxon>Lycopodiales</taxon>
        <taxon>Lycopodiaceae</taxon>
        <taxon>Lycopodioideae</taxon>
        <taxon>Diphasiastrum</taxon>
    </lineage>
</organism>
<evidence type="ECO:0000313" key="1">
    <source>
        <dbReference type="EMBL" id="KAJ7538032.1"/>
    </source>
</evidence>
<evidence type="ECO:0000313" key="2">
    <source>
        <dbReference type="Proteomes" id="UP001162992"/>
    </source>
</evidence>
<dbReference type="EMBL" id="CM055102">
    <property type="protein sequence ID" value="KAJ7538032.1"/>
    <property type="molecule type" value="Genomic_DNA"/>
</dbReference>
<protein>
    <submittedName>
        <fullName evidence="1">Uncharacterized protein</fullName>
    </submittedName>
</protein>
<sequence>MSEHLEDIHLEPEVGESSTQNEDEDTSSNNDNLVLEEEYEVNLNTSMREDDLAITADEGDVTKHEIELIDKIRKRGYYGGDTRESLDEIDNTHKIRVNPPESVPTPTPTMIRRATVCHKTWG</sequence>
<proteinExistence type="predicted"/>
<keyword evidence="2" id="KW-1185">Reference proteome</keyword>
<gene>
    <name evidence="1" type="ORF">O6H91_11G031900</name>
</gene>
<dbReference type="Proteomes" id="UP001162992">
    <property type="component" value="Chromosome 11"/>
</dbReference>
<comment type="caution">
    <text evidence="1">The sequence shown here is derived from an EMBL/GenBank/DDBJ whole genome shotgun (WGS) entry which is preliminary data.</text>
</comment>
<reference evidence="2" key="1">
    <citation type="journal article" date="2024" name="Proc. Natl. Acad. Sci. U.S.A.">
        <title>Extraordinary preservation of gene collinearity over three hundred million years revealed in homosporous lycophytes.</title>
        <authorList>
            <person name="Li C."/>
            <person name="Wickell D."/>
            <person name="Kuo L.Y."/>
            <person name="Chen X."/>
            <person name="Nie B."/>
            <person name="Liao X."/>
            <person name="Peng D."/>
            <person name="Ji J."/>
            <person name="Jenkins J."/>
            <person name="Williams M."/>
            <person name="Shu S."/>
            <person name="Plott C."/>
            <person name="Barry K."/>
            <person name="Rajasekar S."/>
            <person name="Grimwood J."/>
            <person name="Han X."/>
            <person name="Sun S."/>
            <person name="Hou Z."/>
            <person name="He W."/>
            <person name="Dai G."/>
            <person name="Sun C."/>
            <person name="Schmutz J."/>
            <person name="Leebens-Mack J.H."/>
            <person name="Li F.W."/>
            <person name="Wang L."/>
        </authorList>
    </citation>
    <scope>NUCLEOTIDE SEQUENCE [LARGE SCALE GENOMIC DNA]</scope>
    <source>
        <strain evidence="2">cv. PW_Plant_1</strain>
    </source>
</reference>
<name>A0ACC2C7L0_DIPCM</name>